<dbReference type="Gene3D" id="3.40.970.10">
    <property type="entry name" value="Ribonuclease H1, N-terminal domain"/>
    <property type="match status" value="1"/>
</dbReference>
<dbReference type="EMBL" id="SPRO01000070">
    <property type="protein sequence ID" value="TIC24491.1"/>
    <property type="molecule type" value="Genomic_DNA"/>
</dbReference>
<evidence type="ECO:0000313" key="11">
    <source>
        <dbReference type="Proteomes" id="UP000310685"/>
    </source>
</evidence>
<dbReference type="EMBL" id="SPRC01000060">
    <property type="protein sequence ID" value="TIB75632.1"/>
    <property type="molecule type" value="Genomic_DNA"/>
</dbReference>
<dbReference type="EMBL" id="SPRV01000067">
    <property type="protein sequence ID" value="TIC59163.1"/>
    <property type="molecule type" value="Genomic_DNA"/>
</dbReference>
<evidence type="ECO:0000313" key="7">
    <source>
        <dbReference type="Proteomes" id="UP000305362"/>
    </source>
</evidence>
<comment type="caution">
    <text evidence="2">The sequence shown here is derived from an EMBL/GenBank/DDBJ whole genome shotgun (WGS) entry which is preliminary data.</text>
</comment>
<evidence type="ECO:0000313" key="10">
    <source>
        <dbReference type="Proteomes" id="UP000309601"/>
    </source>
</evidence>
<dbReference type="EMBL" id="SPRH01000066">
    <property type="protein sequence ID" value="TIB96338.1"/>
    <property type="molecule type" value="Genomic_DNA"/>
</dbReference>
<dbReference type="OrthoDB" id="407198at2759"/>
<reference evidence="7 8" key="1">
    <citation type="submission" date="2019-03" db="EMBL/GenBank/DDBJ databases">
        <title>Sequencing 25 genomes of Wallemia mellicola.</title>
        <authorList>
            <person name="Gostincar C."/>
        </authorList>
    </citation>
    <scope>NUCLEOTIDE SEQUENCE [LARGE SCALE GENOMIC DNA]</scope>
    <source>
        <strain evidence="2 9">EXF-1262</strain>
        <strain evidence="6 10">EXF-1274</strain>
        <strain evidence="4 7">EXF-1277</strain>
        <strain evidence="1 11">EXF-6152</strain>
        <strain evidence="5 12">EXF-757</strain>
        <strain evidence="3 8">EXF-8738</strain>
    </source>
</reference>
<dbReference type="Proteomes" id="UP000310708">
    <property type="component" value="Unassembled WGS sequence"/>
</dbReference>
<dbReference type="EMBL" id="SPRW01000008">
    <property type="protein sequence ID" value="TIC68801.1"/>
    <property type="molecule type" value="Genomic_DNA"/>
</dbReference>
<gene>
    <name evidence="5" type="ORF">E3Q01_04032</name>
    <name evidence="6" type="ORF">E3Q02_01159</name>
    <name evidence="4" type="ORF">E3Q03_03948</name>
    <name evidence="3" type="ORF">E3Q10_04050</name>
    <name evidence="2" type="ORF">E3Q17_03907</name>
    <name evidence="1" type="ORF">E3Q22_03929</name>
</gene>
<evidence type="ECO:0000313" key="5">
    <source>
        <dbReference type="EMBL" id="TIC62296.1"/>
    </source>
</evidence>
<dbReference type="Proteomes" id="UP000305647">
    <property type="component" value="Unassembled WGS sequence"/>
</dbReference>
<evidence type="ECO:0000313" key="6">
    <source>
        <dbReference type="EMBL" id="TIC68801.1"/>
    </source>
</evidence>
<evidence type="ECO:0000313" key="8">
    <source>
        <dbReference type="Proteomes" id="UP000305647"/>
    </source>
</evidence>
<evidence type="ECO:0000313" key="1">
    <source>
        <dbReference type="EMBL" id="TIB75632.1"/>
    </source>
</evidence>
<accession>A0A4V4MNX4</accession>
<dbReference type="InterPro" id="IPR037056">
    <property type="entry name" value="RNase_H1_N_sf"/>
</dbReference>
<dbReference type="Proteomes" id="UP000310685">
    <property type="component" value="Unassembled WGS sequence"/>
</dbReference>
<evidence type="ECO:0000313" key="4">
    <source>
        <dbReference type="EMBL" id="TIC59163.1"/>
    </source>
</evidence>
<dbReference type="Proteomes" id="UP000305362">
    <property type="component" value="Unassembled WGS sequence"/>
</dbReference>
<sequence>MELIFYAVHKGRQTGIYPGLLVVIFFVEDRNADKAFTVKDYPGARWYAFHSYDKARHFVRSGNITTYYDEDYALKAETEGVVMVAA</sequence>
<dbReference type="AlphaFoldDB" id="A0A4V4MNX4"/>
<dbReference type="Proteomes" id="UP000309601">
    <property type="component" value="Unassembled WGS sequence"/>
</dbReference>
<proteinExistence type="predicted"/>
<name>A0A4V4MNX4_9BASI</name>
<dbReference type="Proteomes" id="UP000307169">
    <property type="component" value="Unassembled WGS sequence"/>
</dbReference>
<evidence type="ECO:0000313" key="9">
    <source>
        <dbReference type="Proteomes" id="UP000307169"/>
    </source>
</evidence>
<organism evidence="2 9">
    <name type="scientific">Wallemia mellicola</name>
    <dbReference type="NCBI Taxonomy" id="1708541"/>
    <lineage>
        <taxon>Eukaryota</taxon>
        <taxon>Fungi</taxon>
        <taxon>Dikarya</taxon>
        <taxon>Basidiomycota</taxon>
        <taxon>Wallemiomycotina</taxon>
        <taxon>Wallemiomycetes</taxon>
        <taxon>Wallemiales</taxon>
        <taxon>Wallemiaceae</taxon>
        <taxon>Wallemia</taxon>
    </lineage>
</organism>
<evidence type="ECO:0000313" key="3">
    <source>
        <dbReference type="EMBL" id="TIC24491.1"/>
    </source>
</evidence>
<evidence type="ECO:0000313" key="12">
    <source>
        <dbReference type="Proteomes" id="UP000310708"/>
    </source>
</evidence>
<protein>
    <submittedName>
        <fullName evidence="2">Uncharacterized protein</fullName>
    </submittedName>
</protein>
<dbReference type="EMBL" id="SPRX01000073">
    <property type="protein sequence ID" value="TIC62296.1"/>
    <property type="molecule type" value="Genomic_DNA"/>
</dbReference>
<evidence type="ECO:0000313" key="2">
    <source>
        <dbReference type="EMBL" id="TIB96338.1"/>
    </source>
</evidence>